<comment type="similarity">
    <text evidence="1">Belongs to the SMP-30/CGR1 family.</text>
</comment>
<gene>
    <name evidence="5" type="ORF">C7474_2937</name>
</gene>
<proteinExistence type="inferred from homology"/>
<dbReference type="AlphaFoldDB" id="A0A498C2W3"/>
<feature type="binding site" evidence="3">
    <location>
        <position position="198"/>
    </location>
    <ligand>
        <name>a divalent metal cation</name>
        <dbReference type="ChEBI" id="CHEBI:60240"/>
    </ligand>
</feature>
<dbReference type="InterPro" id="IPR013658">
    <property type="entry name" value="SGL"/>
</dbReference>
<feature type="active site" description="Proton donor/acceptor" evidence="2">
    <location>
        <position position="198"/>
    </location>
</feature>
<dbReference type="InterPro" id="IPR005511">
    <property type="entry name" value="SMP-30"/>
</dbReference>
<dbReference type="Pfam" id="PF08450">
    <property type="entry name" value="SGL"/>
    <property type="match status" value="1"/>
</dbReference>
<dbReference type="PRINTS" id="PR01790">
    <property type="entry name" value="SMP30FAMILY"/>
</dbReference>
<evidence type="ECO:0000256" key="3">
    <source>
        <dbReference type="PIRSR" id="PIRSR605511-2"/>
    </source>
</evidence>
<feature type="binding site" evidence="3">
    <location>
        <position position="104"/>
    </location>
    <ligand>
        <name>substrate</name>
    </ligand>
</feature>
<dbReference type="OrthoDB" id="2633250at2"/>
<feature type="binding site" evidence="3">
    <location>
        <position position="17"/>
    </location>
    <ligand>
        <name>a divalent metal cation</name>
        <dbReference type="ChEBI" id="CHEBI:60240"/>
    </ligand>
</feature>
<dbReference type="Proteomes" id="UP000273158">
    <property type="component" value="Unassembled WGS sequence"/>
</dbReference>
<feature type="domain" description="SMP-30/Gluconolactonase/LRE-like region" evidence="4">
    <location>
        <begin position="17"/>
        <end position="255"/>
    </location>
</feature>
<keyword evidence="3" id="KW-0479">Metal-binding</keyword>
<comment type="cofactor">
    <cofactor evidence="3">
        <name>Zn(2+)</name>
        <dbReference type="ChEBI" id="CHEBI:29105"/>
    </cofactor>
    <text evidence="3">Binds 1 divalent metal cation per subunit.</text>
</comment>
<evidence type="ECO:0000313" key="6">
    <source>
        <dbReference type="Proteomes" id="UP000273158"/>
    </source>
</evidence>
<dbReference type="PANTHER" id="PTHR10907">
    <property type="entry name" value="REGUCALCIN"/>
    <property type="match status" value="1"/>
</dbReference>
<keyword evidence="6" id="KW-1185">Reference proteome</keyword>
<evidence type="ECO:0000256" key="2">
    <source>
        <dbReference type="PIRSR" id="PIRSR605511-1"/>
    </source>
</evidence>
<name>A0A498C2W3_9MICO</name>
<evidence type="ECO:0000256" key="1">
    <source>
        <dbReference type="ARBA" id="ARBA00008853"/>
    </source>
</evidence>
<dbReference type="GO" id="GO:0005509">
    <property type="term" value="F:calcium ion binding"/>
    <property type="evidence" value="ECO:0007669"/>
    <property type="project" value="TreeGrafter"/>
</dbReference>
<feature type="binding site" evidence="3">
    <location>
        <position position="152"/>
    </location>
    <ligand>
        <name>a divalent metal cation</name>
        <dbReference type="ChEBI" id="CHEBI:60240"/>
    </ligand>
</feature>
<comment type="caution">
    <text evidence="5">The sequence shown here is derived from an EMBL/GenBank/DDBJ whole genome shotgun (WGS) entry which is preliminary data.</text>
</comment>
<dbReference type="InterPro" id="IPR011042">
    <property type="entry name" value="6-blade_b-propeller_TolB-like"/>
</dbReference>
<reference evidence="5 6" key="1">
    <citation type="journal article" date="2015" name="Stand. Genomic Sci.">
        <title>Genomic Encyclopedia of Bacterial and Archaeal Type Strains, Phase III: the genomes of soil and plant-associated and newly described type strains.</title>
        <authorList>
            <person name="Whitman W.B."/>
            <person name="Woyke T."/>
            <person name="Klenk H.P."/>
            <person name="Zhou Y."/>
            <person name="Lilburn T.G."/>
            <person name="Beck B.J."/>
            <person name="De Vos P."/>
            <person name="Vandamme P."/>
            <person name="Eisen J.A."/>
            <person name="Garrity G."/>
            <person name="Hugenholtz P."/>
            <person name="Kyrpides N.C."/>
        </authorList>
    </citation>
    <scope>NUCLEOTIDE SEQUENCE [LARGE SCALE GENOMIC DNA]</scope>
    <source>
        <strain evidence="5 6">S2T63</strain>
    </source>
</reference>
<dbReference type="SUPFAM" id="SSF63829">
    <property type="entry name" value="Calcium-dependent phosphotriesterase"/>
    <property type="match status" value="1"/>
</dbReference>
<evidence type="ECO:0000313" key="5">
    <source>
        <dbReference type="EMBL" id="RLK46751.1"/>
    </source>
</evidence>
<keyword evidence="3" id="KW-0862">Zinc</keyword>
<dbReference type="EMBL" id="RCDB01000004">
    <property type="protein sequence ID" value="RLK46751.1"/>
    <property type="molecule type" value="Genomic_DNA"/>
</dbReference>
<dbReference type="RefSeq" id="WP_121061151.1">
    <property type="nucleotide sequence ID" value="NZ_RCDB01000004.1"/>
</dbReference>
<protein>
    <submittedName>
        <fullName evidence="5">Sugar lactone lactonase YvrE</fullName>
    </submittedName>
</protein>
<organism evidence="5 6">
    <name type="scientific">Microbacterium telephonicum</name>
    <dbReference type="NCBI Taxonomy" id="1714841"/>
    <lineage>
        <taxon>Bacteria</taxon>
        <taxon>Bacillati</taxon>
        <taxon>Actinomycetota</taxon>
        <taxon>Actinomycetes</taxon>
        <taxon>Micrococcales</taxon>
        <taxon>Microbacteriaceae</taxon>
        <taxon>Microbacterium</taxon>
    </lineage>
</organism>
<feature type="binding site" evidence="3">
    <location>
        <position position="106"/>
    </location>
    <ligand>
        <name>substrate</name>
    </ligand>
</feature>
<sequence length="294" mass="31396">MGTDARVFRELRSVLVESIFWDERTDDLVWVDITTGLLHRARLDGAVDGSEDRVVELPPPVSAVQPATGGGFVVALKDRVALLDADGRLVRDVAATPHRHGGIRNNEGKVDPFGRFLVGGMDLTSGEPDAALFAVTAEGDAALLRGGFSVANGFEWSDDGDEMYLTDTSTRTVYRAPYGPGADPLGELTPFLAGHPSDGLTRDREGGFWNGLYGDGEVVHWSADGAVDRRHPLPVPNVTSVAFGGPDFATLFVGSGRENLTEEQLEAHPLSGSIFALDVGTRGYPPHVFGETTP</sequence>
<dbReference type="Gene3D" id="2.120.10.30">
    <property type="entry name" value="TolB, C-terminal domain"/>
    <property type="match status" value="1"/>
</dbReference>
<dbReference type="GO" id="GO:0004341">
    <property type="term" value="F:gluconolactonase activity"/>
    <property type="evidence" value="ECO:0007669"/>
    <property type="project" value="TreeGrafter"/>
</dbReference>
<dbReference type="PANTHER" id="PTHR10907:SF47">
    <property type="entry name" value="REGUCALCIN"/>
    <property type="match status" value="1"/>
</dbReference>
<evidence type="ECO:0000259" key="4">
    <source>
        <dbReference type="Pfam" id="PF08450"/>
    </source>
</evidence>
<accession>A0A498C2W3</accession>
<dbReference type="GO" id="GO:0019853">
    <property type="term" value="P:L-ascorbic acid biosynthetic process"/>
    <property type="evidence" value="ECO:0007669"/>
    <property type="project" value="TreeGrafter"/>
</dbReference>